<gene>
    <name evidence="1" type="ORF">TeGR_g12890</name>
</gene>
<protein>
    <submittedName>
        <fullName evidence="1">Uncharacterized protein</fullName>
    </submittedName>
</protein>
<dbReference type="PROSITE" id="PS50096">
    <property type="entry name" value="IQ"/>
    <property type="match status" value="1"/>
</dbReference>
<dbReference type="PANTHER" id="PTHR24114:SF2">
    <property type="entry name" value="F-BOX DOMAIN-CONTAINING PROTEIN-RELATED"/>
    <property type="match status" value="1"/>
</dbReference>
<organism evidence="1 2">
    <name type="scientific">Tetraparma gracilis</name>
    <dbReference type="NCBI Taxonomy" id="2962635"/>
    <lineage>
        <taxon>Eukaryota</taxon>
        <taxon>Sar</taxon>
        <taxon>Stramenopiles</taxon>
        <taxon>Ochrophyta</taxon>
        <taxon>Bolidophyceae</taxon>
        <taxon>Parmales</taxon>
        <taxon>Triparmaceae</taxon>
        <taxon>Tetraparma</taxon>
    </lineage>
</organism>
<dbReference type="SUPFAM" id="SSF52047">
    <property type="entry name" value="RNI-like"/>
    <property type="match status" value="1"/>
</dbReference>
<evidence type="ECO:0000313" key="1">
    <source>
        <dbReference type="EMBL" id="GMI18967.1"/>
    </source>
</evidence>
<reference evidence="1 2" key="1">
    <citation type="journal article" date="2023" name="Commun. Biol.">
        <title>Genome analysis of Parmales, the sister group of diatoms, reveals the evolutionary specialization of diatoms from phago-mixotrophs to photoautotrophs.</title>
        <authorList>
            <person name="Ban H."/>
            <person name="Sato S."/>
            <person name="Yoshikawa S."/>
            <person name="Yamada K."/>
            <person name="Nakamura Y."/>
            <person name="Ichinomiya M."/>
            <person name="Sato N."/>
            <person name="Blanc-Mathieu R."/>
            <person name="Endo H."/>
            <person name="Kuwata A."/>
            <person name="Ogata H."/>
        </authorList>
    </citation>
    <scope>NUCLEOTIDE SEQUENCE [LARGE SCALE GENOMIC DNA]</scope>
</reference>
<name>A0ABQ6M3M2_9STRA</name>
<dbReference type="EMBL" id="BRYB01002390">
    <property type="protein sequence ID" value="GMI18967.1"/>
    <property type="molecule type" value="Genomic_DNA"/>
</dbReference>
<comment type="caution">
    <text evidence="1">The sequence shown here is derived from an EMBL/GenBank/DDBJ whole genome shotgun (WGS) entry which is preliminary data.</text>
</comment>
<dbReference type="PANTHER" id="PTHR24114">
    <property type="entry name" value="LEUCINE RICH REPEAT FAMILY PROTEIN"/>
    <property type="match status" value="1"/>
</dbReference>
<dbReference type="InterPro" id="IPR052394">
    <property type="entry name" value="LRR-containing"/>
</dbReference>
<dbReference type="Gene3D" id="3.80.10.10">
    <property type="entry name" value="Ribonuclease Inhibitor"/>
    <property type="match status" value="2"/>
</dbReference>
<dbReference type="SMART" id="SM00368">
    <property type="entry name" value="LRR_RI"/>
    <property type="match status" value="3"/>
</dbReference>
<feature type="non-terminal residue" evidence="1">
    <location>
        <position position="397"/>
    </location>
</feature>
<sequence length="397" mass="45668">LAARQYNARKELARRLKDWEERMAAASFLQNYYRNRKNSMMFIMKLLKDKQEREQRLAELKACNRMMATWRMRRTWQMIHVTWKNAATQIERVGRGHNSRKLVHAYRYKYAWRIQRAWNHKVEQDYLQILLARLRYSKSHQPPEITHWVNGRWKKAVKRFNNAKYPEQYKYHAPGIDKHANAFKIMCRQHTILYDAKLFRTKEHLPFSSVDCVMLGNVLRDGECSVQEIVVSRAELDDKVGLKALSDALEYNNSVEILGISDCKVAWQAGLDGIFDVLTRKNFSLRKLVMDRCGTSFGDAGGLGAAKLMQDYFMLSFGGIKLLSLCDNCMTDVSGVVIGQALAVNTSLEVLLLSNNQFGDDTGVEIGKSLCVNKVLRVLDLSENYLQVRGGRGVGEA</sequence>
<feature type="non-terminal residue" evidence="1">
    <location>
        <position position="1"/>
    </location>
</feature>
<dbReference type="Proteomes" id="UP001165060">
    <property type="component" value="Unassembled WGS sequence"/>
</dbReference>
<proteinExistence type="predicted"/>
<dbReference type="InterPro" id="IPR032675">
    <property type="entry name" value="LRR_dom_sf"/>
</dbReference>
<accession>A0ABQ6M3M2</accession>
<evidence type="ECO:0000313" key="2">
    <source>
        <dbReference type="Proteomes" id="UP001165060"/>
    </source>
</evidence>
<keyword evidence="2" id="KW-1185">Reference proteome</keyword>